<dbReference type="AlphaFoldDB" id="A0A0L8G1J3"/>
<protein>
    <submittedName>
        <fullName evidence="1">Uncharacterized protein</fullName>
    </submittedName>
</protein>
<proteinExistence type="predicted"/>
<dbReference type="EMBL" id="KQ424524">
    <property type="protein sequence ID" value="KOF70896.1"/>
    <property type="molecule type" value="Genomic_DNA"/>
</dbReference>
<sequence>MCSLIFVSNSTICPSSFLCRGSDSVAPTNYILETIFIIVQHLQGSEGHYQIPPFPSSLLHRAYISCAFVPVSGVVL</sequence>
<evidence type="ECO:0000313" key="1">
    <source>
        <dbReference type="EMBL" id="KOF70896.1"/>
    </source>
</evidence>
<name>A0A0L8G1J3_OCTBM</name>
<reference evidence="1" key="1">
    <citation type="submission" date="2015-07" db="EMBL/GenBank/DDBJ databases">
        <title>MeaNS - Measles Nucleotide Surveillance Program.</title>
        <authorList>
            <person name="Tran T."/>
            <person name="Druce J."/>
        </authorList>
    </citation>
    <scope>NUCLEOTIDE SEQUENCE</scope>
    <source>
        <strain evidence="1">UCB-OBI-ISO-001</strain>
        <tissue evidence="1">Gonad</tissue>
    </source>
</reference>
<organism evidence="1">
    <name type="scientific">Octopus bimaculoides</name>
    <name type="common">California two-spotted octopus</name>
    <dbReference type="NCBI Taxonomy" id="37653"/>
    <lineage>
        <taxon>Eukaryota</taxon>
        <taxon>Metazoa</taxon>
        <taxon>Spiralia</taxon>
        <taxon>Lophotrochozoa</taxon>
        <taxon>Mollusca</taxon>
        <taxon>Cephalopoda</taxon>
        <taxon>Coleoidea</taxon>
        <taxon>Octopodiformes</taxon>
        <taxon>Octopoda</taxon>
        <taxon>Incirrata</taxon>
        <taxon>Octopodidae</taxon>
        <taxon>Octopus</taxon>
    </lineage>
</organism>
<gene>
    <name evidence="1" type="ORF">OCBIM_22002035mg</name>
</gene>
<accession>A0A0L8G1J3</accession>